<organism evidence="2 3">
    <name type="scientific">Botrytis fragariae</name>
    <dbReference type="NCBI Taxonomy" id="1964551"/>
    <lineage>
        <taxon>Eukaryota</taxon>
        <taxon>Fungi</taxon>
        <taxon>Dikarya</taxon>
        <taxon>Ascomycota</taxon>
        <taxon>Pezizomycotina</taxon>
        <taxon>Leotiomycetes</taxon>
        <taxon>Helotiales</taxon>
        <taxon>Sclerotiniaceae</taxon>
        <taxon>Botrytis</taxon>
    </lineage>
</organism>
<sequence length="117" mass="13354">MMTPIQSPITAPSLSSPTMTSIPLSEYANICAVSEFSSSWMHTANTVFFFIFLTLMSLILIMGAIDGYKTIKEERQRFQPPNPNDTEEGRDARRKIWERVESEILTVYVTTNPLLYK</sequence>
<dbReference type="AlphaFoldDB" id="A0A8H6EG26"/>
<accession>A0A8H6EG26</accession>
<comment type="caution">
    <text evidence="2">The sequence shown here is derived from an EMBL/GenBank/DDBJ whole genome shotgun (WGS) entry which is preliminary data.</text>
</comment>
<dbReference type="EMBL" id="JABFCT010000013">
    <property type="protein sequence ID" value="KAF5870977.1"/>
    <property type="molecule type" value="Genomic_DNA"/>
</dbReference>
<proteinExistence type="predicted"/>
<name>A0A8H6EG26_9HELO</name>
<reference evidence="2 3" key="1">
    <citation type="journal article" date="2020" name="Phytopathology">
        <title>A high-quality genome resource of Botrytis fragariae, a new and rapidly spreading fungal pathogen causing strawberry gray mold in the U.S.A.</title>
        <authorList>
            <person name="Wu Y."/>
            <person name="Saski C.A."/>
            <person name="Schnabel G."/>
            <person name="Xiao S."/>
            <person name="Hu M."/>
        </authorList>
    </citation>
    <scope>NUCLEOTIDE SEQUENCE [LARGE SCALE GENOMIC DNA]</scope>
    <source>
        <strain evidence="2 3">BVB16</strain>
    </source>
</reference>
<dbReference type="Proteomes" id="UP000531561">
    <property type="component" value="Unassembled WGS sequence"/>
</dbReference>
<keyword evidence="1" id="KW-0812">Transmembrane</keyword>
<dbReference type="GeneID" id="59263566"/>
<keyword evidence="1" id="KW-1133">Transmembrane helix</keyword>
<evidence type="ECO:0000313" key="2">
    <source>
        <dbReference type="EMBL" id="KAF5870977.1"/>
    </source>
</evidence>
<evidence type="ECO:0000256" key="1">
    <source>
        <dbReference type="SAM" id="Phobius"/>
    </source>
</evidence>
<evidence type="ECO:0000313" key="3">
    <source>
        <dbReference type="Proteomes" id="UP000531561"/>
    </source>
</evidence>
<protein>
    <submittedName>
        <fullName evidence="2">Uncharacterized protein</fullName>
    </submittedName>
</protein>
<feature type="transmembrane region" description="Helical" evidence="1">
    <location>
        <begin position="47"/>
        <end position="68"/>
    </location>
</feature>
<gene>
    <name evidence="2" type="ORF">Bfra_009531</name>
</gene>
<dbReference type="RefSeq" id="XP_037189924.1">
    <property type="nucleotide sequence ID" value="XM_037339874.1"/>
</dbReference>
<keyword evidence="1" id="KW-0472">Membrane</keyword>
<keyword evidence="3" id="KW-1185">Reference proteome</keyword>
<dbReference type="OrthoDB" id="3473242at2759"/>